<dbReference type="Pfam" id="PF21688">
    <property type="entry name" value="FAD-depend_C"/>
    <property type="match status" value="1"/>
</dbReference>
<dbReference type="SUPFAM" id="SSF51905">
    <property type="entry name" value="FAD/NAD(P)-binding domain"/>
    <property type="match status" value="1"/>
</dbReference>
<evidence type="ECO:0000259" key="2">
    <source>
        <dbReference type="Pfam" id="PF21688"/>
    </source>
</evidence>
<dbReference type="Gene3D" id="3.50.50.60">
    <property type="entry name" value="FAD/NAD(P)-binding domain"/>
    <property type="match status" value="1"/>
</dbReference>
<evidence type="ECO:0000313" key="4">
    <source>
        <dbReference type="Proteomes" id="UP001082899"/>
    </source>
</evidence>
<dbReference type="RefSeq" id="WP_267849963.1">
    <property type="nucleotide sequence ID" value="NZ_JAPMXC010000045.1"/>
</dbReference>
<evidence type="ECO:0000313" key="3">
    <source>
        <dbReference type="EMBL" id="MCY0390004.1"/>
    </source>
</evidence>
<keyword evidence="4" id="KW-1185">Reference proteome</keyword>
<dbReference type="Pfam" id="PF01593">
    <property type="entry name" value="Amino_oxidase"/>
    <property type="match status" value="1"/>
</dbReference>
<organism evidence="3 4">
    <name type="scientific">Robbsia betulipollinis</name>
    <dbReference type="NCBI Taxonomy" id="2981849"/>
    <lineage>
        <taxon>Bacteria</taxon>
        <taxon>Pseudomonadati</taxon>
        <taxon>Pseudomonadota</taxon>
        <taxon>Betaproteobacteria</taxon>
        <taxon>Burkholderiales</taxon>
        <taxon>Burkholderiaceae</taxon>
        <taxon>Robbsia</taxon>
    </lineage>
</organism>
<dbReference type="InterPro" id="IPR036188">
    <property type="entry name" value="FAD/NAD-bd_sf"/>
</dbReference>
<comment type="caution">
    <text evidence="3">The sequence shown here is derived from an EMBL/GenBank/DDBJ whole genome shotgun (WGS) entry which is preliminary data.</text>
</comment>
<dbReference type="EMBL" id="JAPMXC010000045">
    <property type="protein sequence ID" value="MCY0390004.1"/>
    <property type="molecule type" value="Genomic_DNA"/>
</dbReference>
<dbReference type="Proteomes" id="UP001082899">
    <property type="component" value="Unassembled WGS sequence"/>
</dbReference>
<dbReference type="PANTHER" id="PTHR42842:SF3">
    <property type="entry name" value="FAD_NAD(P)-BINDING OXIDOREDUCTASE FAMILY PROTEIN"/>
    <property type="match status" value="1"/>
</dbReference>
<protein>
    <submittedName>
        <fullName evidence="3">FAD-dependent oxidoreductase</fullName>
    </submittedName>
</protein>
<dbReference type="PANTHER" id="PTHR42842">
    <property type="entry name" value="FAD/NAD(P)-BINDING OXIDOREDUCTASE"/>
    <property type="match status" value="1"/>
</dbReference>
<evidence type="ECO:0000259" key="1">
    <source>
        <dbReference type="Pfam" id="PF01593"/>
    </source>
</evidence>
<name>A0ABT3ZTV5_9BURK</name>
<feature type="non-terminal residue" evidence="3">
    <location>
        <position position="208"/>
    </location>
</feature>
<proteinExistence type="predicted"/>
<dbReference type="InterPro" id="IPR028348">
    <property type="entry name" value="FAD-binding_protein"/>
</dbReference>
<feature type="domain" description="Amine oxidase" evidence="1">
    <location>
        <begin position="4"/>
        <end position="50"/>
    </location>
</feature>
<dbReference type="InterPro" id="IPR049516">
    <property type="entry name" value="FAD-depend_C"/>
</dbReference>
<feature type="domain" description="FAD-dependent protein C-terminal" evidence="2">
    <location>
        <begin position="68"/>
        <end position="207"/>
    </location>
</feature>
<sequence length="208" mass="22199">ATIHQLGGEVRFETRVDDILIEDGRVQALALSDGETLPCDHVVLAVGHSARDTFEMLHARGVFMEAKPFSLGFRIEHPQGLIDRSQFGTFAGHKQLGAAVAAMMDHLVIGRAVYSFCMCPGGTVVAAASEPGRVVTNGMSQYSRNERNANAGIVVGITPEDFPGGPLAGIAFQRRWEERAFELGGGDYRAPAQKVGDFIAGRASTSLG</sequence>
<dbReference type="InterPro" id="IPR002937">
    <property type="entry name" value="Amino_oxidase"/>
</dbReference>
<feature type="non-terminal residue" evidence="3">
    <location>
        <position position="1"/>
    </location>
</feature>
<gene>
    <name evidence="3" type="ORF">OVY01_23030</name>
</gene>
<reference evidence="3" key="1">
    <citation type="submission" date="2022-11" db="EMBL/GenBank/DDBJ databases">
        <title>Robbsia betulipollinis sp. nov., isolated from pollen of birch (Betula pendula).</title>
        <authorList>
            <person name="Shi H."/>
            <person name="Ambika Manirajan B."/>
            <person name="Ratering S."/>
            <person name="Geissler-Plaum R."/>
            <person name="Schnell S."/>
        </authorList>
    </citation>
    <scope>NUCLEOTIDE SEQUENCE</scope>
    <source>
        <strain evidence="3">Bb-Pol-6</strain>
    </source>
</reference>
<accession>A0ABT3ZTV5</accession>